<feature type="transmembrane region" description="Helical" evidence="2">
    <location>
        <begin position="487"/>
        <end position="510"/>
    </location>
</feature>
<feature type="transmembrane region" description="Helical" evidence="2">
    <location>
        <begin position="431"/>
        <end position="454"/>
    </location>
</feature>
<feature type="transmembrane region" description="Helical" evidence="2">
    <location>
        <begin position="295"/>
        <end position="312"/>
    </location>
</feature>
<feature type="transmembrane region" description="Helical" evidence="2">
    <location>
        <begin position="522"/>
        <end position="545"/>
    </location>
</feature>
<dbReference type="EMBL" id="RJKX01000016">
    <property type="protein sequence ID" value="ROP83473.1"/>
    <property type="molecule type" value="Genomic_DNA"/>
</dbReference>
<gene>
    <name evidence="4" type="ORF">EDC65_4120</name>
</gene>
<dbReference type="AlphaFoldDB" id="A0A3N1KP37"/>
<dbReference type="PANTHER" id="PTHR43849:SF2">
    <property type="entry name" value="BLL3936 PROTEIN"/>
    <property type="match status" value="1"/>
</dbReference>
<evidence type="ECO:0000313" key="5">
    <source>
        <dbReference type="Proteomes" id="UP000278222"/>
    </source>
</evidence>
<dbReference type="InterPro" id="IPR011853">
    <property type="entry name" value="TRAP_DctM-Dct_fused"/>
</dbReference>
<evidence type="ECO:0000256" key="1">
    <source>
        <dbReference type="RuleBase" id="RU369079"/>
    </source>
</evidence>
<comment type="function">
    <text evidence="1">Part of the tripartite ATP-independent periplasmic (TRAP) transport system.</text>
</comment>
<feature type="transmembrane region" description="Helical" evidence="2">
    <location>
        <begin position="124"/>
        <end position="141"/>
    </location>
</feature>
<dbReference type="Proteomes" id="UP000278222">
    <property type="component" value="Unassembled WGS sequence"/>
</dbReference>
<feature type="transmembrane region" description="Helical" evidence="2">
    <location>
        <begin position="391"/>
        <end position="419"/>
    </location>
</feature>
<feature type="transmembrane region" description="Helical" evidence="2">
    <location>
        <begin position="551"/>
        <end position="572"/>
    </location>
</feature>
<feature type="transmembrane region" description="Helical" evidence="2">
    <location>
        <begin position="333"/>
        <end position="356"/>
    </location>
</feature>
<keyword evidence="2" id="KW-0812">Transmembrane</keyword>
<feature type="transmembrane region" description="Helical" evidence="2">
    <location>
        <begin position="257"/>
        <end position="283"/>
    </location>
</feature>
<sequence>MRLQGAPRLAVLVTTAALLAVTIDHTMSLRLAGIVLIENAYYYLITGGFLAVAFLAFPARPADRQRVGWYDWVLAAVAVATGIYLAAHGTEITTQGWDLAAPPLPTAAAAAVCILALEGIRRVGGTLLFVMAAVFACYPLFAGHLPGIFWGVELGAAETVRAHALGQESIIGIPLRTVADLLIGYLLFGVALVVTGGADFFMDFANALMGRTRGGAAKVAVVSSGLQGMLSGSVVSNVITSGVMTIPAMQRTGYKPAYAAAVEAVASTGGAIMPPVMGAAAFIMASFLNMPYGEIALAAAAPAILYYLALLLQSDLYAARHGLVGLSRAEVPSLWATLKDGWVFLFAIVAMAYLLIGMQLEVLAAFAATGLLLVAALLRRRNRLNWAMIEAFIVESGVAVGQLVAILAGIGFIVGALSITGVGTAFSRELVQYAAGSVPLLLVLGAITSFILGMGMTVSSCYIFLAIVLAPALVQAGIQPLVAHLFILYYGTLSFITPPVALAAISAAAINNSNAMMVGFYSMRLGVVLFFVPFLIVIDPALVLIGTPQEILFQMVNATAGVSLLAMGFEAYLYGVGRVSRPVAALTIAAGALVVFPTWQTTAVGIVLALAAYGLAIGARRRLAEAA</sequence>
<comment type="subcellular location">
    <subcellularLocation>
        <location evidence="1">Cell inner membrane</location>
        <topology evidence="1">Multi-pass membrane protein</topology>
    </subcellularLocation>
</comment>
<feature type="transmembrane region" description="Helical" evidence="2">
    <location>
        <begin position="461"/>
        <end position="481"/>
    </location>
</feature>
<keyword evidence="2" id="KW-1133">Transmembrane helix</keyword>
<keyword evidence="2" id="KW-0472">Membrane</keyword>
<dbReference type="PANTHER" id="PTHR43849">
    <property type="entry name" value="BLL3936 PROTEIN"/>
    <property type="match status" value="1"/>
</dbReference>
<feature type="transmembrane region" description="Helical" evidence="2">
    <location>
        <begin position="69"/>
        <end position="87"/>
    </location>
</feature>
<feature type="transmembrane region" description="Helical" evidence="2">
    <location>
        <begin position="99"/>
        <end position="117"/>
    </location>
</feature>
<keyword evidence="1" id="KW-0813">Transport</keyword>
<name>A0A3N1KP37_9PROT</name>
<dbReference type="GO" id="GO:0022857">
    <property type="term" value="F:transmembrane transporter activity"/>
    <property type="evidence" value="ECO:0007669"/>
    <property type="project" value="UniProtKB-UniRule"/>
</dbReference>
<evidence type="ECO:0000313" key="4">
    <source>
        <dbReference type="EMBL" id="ROP83473.1"/>
    </source>
</evidence>
<keyword evidence="1" id="KW-0997">Cell inner membrane</keyword>
<comment type="caution">
    <text evidence="4">The sequence shown here is derived from an EMBL/GenBank/DDBJ whole genome shotgun (WGS) entry which is preliminary data.</text>
</comment>
<evidence type="ECO:0000256" key="2">
    <source>
        <dbReference type="SAM" id="Phobius"/>
    </source>
</evidence>
<feature type="transmembrane region" description="Helical" evidence="2">
    <location>
        <begin position="182"/>
        <end position="202"/>
    </location>
</feature>
<dbReference type="GO" id="GO:0005886">
    <property type="term" value="C:plasma membrane"/>
    <property type="evidence" value="ECO:0007669"/>
    <property type="project" value="UniProtKB-SubCell"/>
</dbReference>
<reference evidence="4 5" key="1">
    <citation type="submission" date="2018-11" db="EMBL/GenBank/DDBJ databases">
        <title>Genomic Encyclopedia of Type Strains, Phase IV (KMG-IV): sequencing the most valuable type-strain genomes for metagenomic binning, comparative biology and taxonomic classification.</title>
        <authorList>
            <person name="Goeker M."/>
        </authorList>
    </citation>
    <scope>NUCLEOTIDE SEQUENCE [LARGE SCALE GENOMIC DNA]</scope>
    <source>
        <strain evidence="4 5">DSM 5900</strain>
    </source>
</reference>
<dbReference type="InterPro" id="IPR010656">
    <property type="entry name" value="DctM"/>
</dbReference>
<evidence type="ECO:0000259" key="3">
    <source>
        <dbReference type="Pfam" id="PF06808"/>
    </source>
</evidence>
<protein>
    <submittedName>
        <fullName evidence="4">TRAP transporter 4TM/12TM fusion protein</fullName>
    </submittedName>
</protein>
<keyword evidence="5" id="KW-1185">Reference proteome</keyword>
<keyword evidence="1" id="KW-1003">Cell membrane</keyword>
<proteinExistence type="predicted"/>
<feature type="transmembrane region" description="Helical" evidence="2">
    <location>
        <begin position="40"/>
        <end position="57"/>
    </location>
</feature>
<organism evidence="4 5">
    <name type="scientific">Stella humosa</name>
    <dbReference type="NCBI Taxonomy" id="94"/>
    <lineage>
        <taxon>Bacteria</taxon>
        <taxon>Pseudomonadati</taxon>
        <taxon>Pseudomonadota</taxon>
        <taxon>Alphaproteobacteria</taxon>
        <taxon>Rhodospirillales</taxon>
        <taxon>Stellaceae</taxon>
        <taxon>Stella</taxon>
    </lineage>
</organism>
<dbReference type="NCBIfam" id="TIGR02123">
    <property type="entry name" value="TRAP_fused"/>
    <property type="match status" value="1"/>
</dbReference>
<feature type="domain" description="TRAP C4-dicarboxylate transport system permease DctM subunit" evidence="3">
    <location>
        <begin position="112"/>
        <end position="547"/>
    </location>
</feature>
<accession>A0A3N1KP37</accession>
<dbReference type="RefSeq" id="WP_123693097.1">
    <property type="nucleotide sequence ID" value="NZ_AP019700.1"/>
</dbReference>
<dbReference type="Pfam" id="PF06808">
    <property type="entry name" value="DctM"/>
    <property type="match status" value="1"/>
</dbReference>
<dbReference type="OrthoDB" id="9759894at2"/>